<sequence length="69" mass="7613">MPSQPYDLVKDDQDIRVPLYPEQAFYGTGLAFQAKLCGSKFLPLLWVRVSGSIFLARTHAIVATFGPGI</sequence>
<dbReference type="Proteomes" id="UP000075884">
    <property type="component" value="Unassembled WGS sequence"/>
</dbReference>
<proteinExistence type="predicted"/>
<keyword evidence="2" id="KW-1185">Reference proteome</keyword>
<name>A0A182NHL8_9DIPT</name>
<accession>A0A182NHL8</accession>
<reference evidence="1" key="2">
    <citation type="submission" date="2020-05" db="UniProtKB">
        <authorList>
            <consortium name="EnsemblMetazoa"/>
        </authorList>
    </citation>
    <scope>IDENTIFICATION</scope>
    <source>
        <strain evidence="1">WRAIR2</strain>
    </source>
</reference>
<organism evidence="1 2">
    <name type="scientific">Anopheles dirus</name>
    <dbReference type="NCBI Taxonomy" id="7168"/>
    <lineage>
        <taxon>Eukaryota</taxon>
        <taxon>Metazoa</taxon>
        <taxon>Ecdysozoa</taxon>
        <taxon>Arthropoda</taxon>
        <taxon>Hexapoda</taxon>
        <taxon>Insecta</taxon>
        <taxon>Pterygota</taxon>
        <taxon>Neoptera</taxon>
        <taxon>Endopterygota</taxon>
        <taxon>Diptera</taxon>
        <taxon>Nematocera</taxon>
        <taxon>Culicoidea</taxon>
        <taxon>Culicidae</taxon>
        <taxon>Anophelinae</taxon>
        <taxon>Anopheles</taxon>
    </lineage>
</organism>
<protein>
    <submittedName>
        <fullName evidence="1">Uncharacterized protein</fullName>
    </submittedName>
</protein>
<dbReference type="VEuPathDB" id="VectorBase:ADIR007141"/>
<dbReference type="EnsemblMetazoa" id="ADIR007141-RA">
    <property type="protein sequence ID" value="ADIR007141-PA"/>
    <property type="gene ID" value="ADIR007141"/>
</dbReference>
<evidence type="ECO:0000313" key="2">
    <source>
        <dbReference type="Proteomes" id="UP000075884"/>
    </source>
</evidence>
<reference evidence="2" key="1">
    <citation type="submission" date="2013-03" db="EMBL/GenBank/DDBJ databases">
        <title>The Genome Sequence of Anopheles dirus WRAIR2.</title>
        <authorList>
            <consortium name="The Broad Institute Genomics Platform"/>
            <person name="Neafsey D.E."/>
            <person name="Walton C."/>
            <person name="Walker B."/>
            <person name="Young S.K."/>
            <person name="Zeng Q."/>
            <person name="Gargeya S."/>
            <person name="Fitzgerald M."/>
            <person name="Haas B."/>
            <person name="Abouelleil A."/>
            <person name="Allen A.W."/>
            <person name="Alvarado L."/>
            <person name="Arachchi H.M."/>
            <person name="Berlin A.M."/>
            <person name="Chapman S.B."/>
            <person name="Gainer-Dewar J."/>
            <person name="Goldberg J."/>
            <person name="Griggs A."/>
            <person name="Gujja S."/>
            <person name="Hansen M."/>
            <person name="Howarth C."/>
            <person name="Imamovic A."/>
            <person name="Ireland A."/>
            <person name="Larimer J."/>
            <person name="McCowan C."/>
            <person name="Murphy C."/>
            <person name="Pearson M."/>
            <person name="Poon T.W."/>
            <person name="Priest M."/>
            <person name="Roberts A."/>
            <person name="Saif S."/>
            <person name="Shea T."/>
            <person name="Sisk P."/>
            <person name="Sykes S."/>
            <person name="Wortman J."/>
            <person name="Nusbaum C."/>
            <person name="Birren B."/>
        </authorList>
    </citation>
    <scope>NUCLEOTIDE SEQUENCE [LARGE SCALE GENOMIC DNA]</scope>
    <source>
        <strain evidence="2">WRAIR2</strain>
    </source>
</reference>
<evidence type="ECO:0000313" key="1">
    <source>
        <dbReference type="EnsemblMetazoa" id="ADIR007141-PA"/>
    </source>
</evidence>
<dbReference type="AlphaFoldDB" id="A0A182NHL8"/>